<evidence type="ECO:0000256" key="1">
    <source>
        <dbReference type="ARBA" id="ARBA00004196"/>
    </source>
</evidence>
<evidence type="ECO:0000256" key="4">
    <source>
        <dbReference type="RuleBase" id="RU003744"/>
    </source>
</evidence>
<comment type="subcellular location">
    <subcellularLocation>
        <location evidence="1">Cell envelope</location>
    </subcellularLocation>
</comment>
<evidence type="ECO:0000259" key="6">
    <source>
        <dbReference type="SMART" id="SM00062"/>
    </source>
</evidence>
<keyword evidence="8" id="KW-1185">Reference proteome</keyword>
<gene>
    <name evidence="7" type="ORF">ABB55_06620</name>
</gene>
<feature type="signal peptide" evidence="5">
    <location>
        <begin position="1"/>
        <end position="27"/>
    </location>
</feature>
<dbReference type="OrthoDB" id="6192933at2"/>
<dbReference type="InterPro" id="IPR001638">
    <property type="entry name" value="Solute-binding_3/MltF_N"/>
</dbReference>
<dbReference type="GO" id="GO:0030313">
    <property type="term" value="C:cell envelope"/>
    <property type="evidence" value="ECO:0007669"/>
    <property type="project" value="UniProtKB-SubCell"/>
</dbReference>
<name>A0A0P6VIL4_9HYPH</name>
<dbReference type="PROSITE" id="PS01039">
    <property type="entry name" value="SBP_BACTERIAL_3"/>
    <property type="match status" value="1"/>
</dbReference>
<dbReference type="STRING" id="665126.ABB55_06620"/>
<dbReference type="EMBL" id="LJYW01000001">
    <property type="protein sequence ID" value="KPL51939.1"/>
    <property type="molecule type" value="Genomic_DNA"/>
</dbReference>
<protein>
    <submittedName>
        <fullName evidence="7">Amino acid ABC transporter substrate-binding protein</fullName>
    </submittedName>
</protein>
<sequence>MRILKTIAVTLGLAFAAATLAPSGASAQQASTPLIDQIKQRGKLQVGMASFVPWAMRDKQGNWIGFEIDVATKLAKDLEVELELVPTAWDGIIPALLSSRFDVIIGGLSMTPKRALQVNFTVPYSRSGTGIAANKKLTEGMKWPADYNRADVTFACRRGTVICSEMERAFPKATVRQFDDTAVAIQEVVNGNAHAMGSSEPAPTFAVIQNPDRLVKPLNDYFTASTEGFAIRRGDVDTLAFLNSWVTFNRESGWLQSRHDYWFKTRDWAGQLAQ</sequence>
<evidence type="ECO:0000256" key="3">
    <source>
        <dbReference type="ARBA" id="ARBA00022729"/>
    </source>
</evidence>
<dbReference type="SUPFAM" id="SSF53850">
    <property type="entry name" value="Periplasmic binding protein-like II"/>
    <property type="match status" value="1"/>
</dbReference>
<dbReference type="CDD" id="cd13629">
    <property type="entry name" value="PBP2_Dsm1740"/>
    <property type="match status" value="1"/>
</dbReference>
<dbReference type="AlphaFoldDB" id="A0A0P6VIL4"/>
<dbReference type="Gene3D" id="3.40.190.10">
    <property type="entry name" value="Periplasmic binding protein-like II"/>
    <property type="match status" value="2"/>
</dbReference>
<dbReference type="Proteomes" id="UP000048984">
    <property type="component" value="Unassembled WGS sequence"/>
</dbReference>
<evidence type="ECO:0000256" key="5">
    <source>
        <dbReference type="SAM" id="SignalP"/>
    </source>
</evidence>
<proteinExistence type="inferred from homology"/>
<evidence type="ECO:0000256" key="2">
    <source>
        <dbReference type="ARBA" id="ARBA00010333"/>
    </source>
</evidence>
<comment type="caution">
    <text evidence="7">The sequence shown here is derived from an EMBL/GenBank/DDBJ whole genome shotgun (WGS) entry which is preliminary data.</text>
</comment>
<feature type="chain" id="PRO_5006131558" evidence="5">
    <location>
        <begin position="28"/>
        <end position="274"/>
    </location>
</feature>
<dbReference type="InterPro" id="IPR018313">
    <property type="entry name" value="SBP_3_CS"/>
</dbReference>
<dbReference type="PANTHER" id="PTHR35936:SF38">
    <property type="entry name" value="GLUTAMINE-BINDING PERIPLASMIC PROTEIN"/>
    <property type="match status" value="1"/>
</dbReference>
<feature type="domain" description="Solute-binding protein family 3/N-terminal" evidence="6">
    <location>
        <begin position="43"/>
        <end position="266"/>
    </location>
</feature>
<dbReference type="Pfam" id="PF00497">
    <property type="entry name" value="SBP_bac_3"/>
    <property type="match status" value="1"/>
</dbReference>
<evidence type="ECO:0000313" key="8">
    <source>
        <dbReference type="Proteomes" id="UP000048984"/>
    </source>
</evidence>
<keyword evidence="3 5" id="KW-0732">Signal</keyword>
<reference evidence="7 8" key="1">
    <citation type="submission" date="2015-09" db="EMBL/GenBank/DDBJ databases">
        <authorList>
            <person name="Jackson K.R."/>
            <person name="Lunt B.L."/>
            <person name="Fisher J.N.B."/>
            <person name="Gardner A.V."/>
            <person name="Bailey M.E."/>
            <person name="Deus L.M."/>
            <person name="Earl A.S."/>
            <person name="Gibby P.D."/>
            <person name="Hartmann K.A."/>
            <person name="Liu J.E."/>
            <person name="Manci A.M."/>
            <person name="Nielsen D.A."/>
            <person name="Solomon M.B."/>
            <person name="Breakwell D.P."/>
            <person name="Burnett S.H."/>
            <person name="Grose J.H."/>
        </authorList>
    </citation>
    <scope>NUCLEOTIDE SEQUENCE [LARGE SCALE GENOMIC DNA]</scope>
    <source>
        <strain evidence="7 8">16</strain>
    </source>
</reference>
<dbReference type="PANTHER" id="PTHR35936">
    <property type="entry name" value="MEMBRANE-BOUND LYTIC MUREIN TRANSGLYCOSYLASE F"/>
    <property type="match status" value="1"/>
</dbReference>
<comment type="similarity">
    <text evidence="2 4">Belongs to the bacterial solute-binding protein 3 family.</text>
</comment>
<accession>A0A0P6VIL4</accession>
<dbReference type="RefSeq" id="WP_054358102.1">
    <property type="nucleotide sequence ID" value="NZ_JAPCYQ010000001.1"/>
</dbReference>
<reference evidence="7 8" key="2">
    <citation type="submission" date="2015-10" db="EMBL/GenBank/DDBJ databases">
        <title>Draft Genome Sequence of Prosthecomicrobium hirschii ATCC 27832.</title>
        <authorList>
            <person name="Daniel J."/>
            <person name="Givan S.A."/>
            <person name="Brun Y.V."/>
            <person name="Brown P.J."/>
        </authorList>
    </citation>
    <scope>NUCLEOTIDE SEQUENCE [LARGE SCALE GENOMIC DNA]</scope>
    <source>
        <strain evidence="7 8">16</strain>
    </source>
</reference>
<organism evidence="7 8">
    <name type="scientific">Prosthecodimorpha hirschii</name>
    <dbReference type="NCBI Taxonomy" id="665126"/>
    <lineage>
        <taxon>Bacteria</taxon>
        <taxon>Pseudomonadati</taxon>
        <taxon>Pseudomonadota</taxon>
        <taxon>Alphaproteobacteria</taxon>
        <taxon>Hyphomicrobiales</taxon>
        <taxon>Ancalomicrobiaceae</taxon>
        <taxon>Prosthecodimorpha</taxon>
    </lineage>
</organism>
<evidence type="ECO:0000313" key="7">
    <source>
        <dbReference type="EMBL" id="KPL51939.1"/>
    </source>
</evidence>
<dbReference type="SMART" id="SM00062">
    <property type="entry name" value="PBPb"/>
    <property type="match status" value="1"/>
</dbReference>